<dbReference type="Proteomes" id="UP000064921">
    <property type="component" value="Chromosome"/>
</dbReference>
<gene>
    <name evidence="3" type="ORF">APZ00_10315</name>
</gene>
<evidence type="ECO:0000256" key="2">
    <source>
        <dbReference type="SAM" id="SignalP"/>
    </source>
</evidence>
<dbReference type="STRING" id="121719.APZ00_10315"/>
<accession>A0A0U3PIE8</accession>
<dbReference type="KEGG" id="pphr:APZ00_10315"/>
<dbReference type="RefSeq" id="WP_058898883.1">
    <property type="nucleotide sequence ID" value="NZ_CP013068.1"/>
</dbReference>
<feature type="signal peptide" evidence="2">
    <location>
        <begin position="1"/>
        <end position="26"/>
    </location>
</feature>
<sequence length="252" mass="26752">MKCHHITFVCFIAASAVLGATVVAEAQGVARTGTGVSISRENINRLENDYLQFSQAVTATLEAYSIRIDELREQNRQLTKQIESLHVDLRKLVKQSENLDVRVKVVEKHIKQSGGGGGGGGTSPGIDVHCPAGQALQSLSGSTPKCVNLNASLSGTCPPGHVVRGIAANGNLLCMEVRQETIERRACESKYVGTDRCGVRLPKTQHGQMARALLVGGADGTRGLATITALCSEGVFESVTEQLHHACAERGP</sequence>
<keyword evidence="4" id="KW-1185">Reference proteome</keyword>
<dbReference type="EMBL" id="CP013068">
    <property type="protein sequence ID" value="ALV27404.1"/>
    <property type="molecule type" value="Genomic_DNA"/>
</dbReference>
<evidence type="ECO:0000313" key="4">
    <source>
        <dbReference type="Proteomes" id="UP000064921"/>
    </source>
</evidence>
<dbReference type="AlphaFoldDB" id="A0A0U3PIE8"/>
<evidence type="ECO:0000313" key="3">
    <source>
        <dbReference type="EMBL" id="ALV27404.1"/>
    </source>
</evidence>
<reference evidence="3 4" key="1">
    <citation type="submission" date="2015-10" db="EMBL/GenBank/DDBJ databases">
        <title>The world's first case of liver abscess caused by Pannonibacter phragmitetus.</title>
        <authorList>
            <person name="Ming D."/>
            <person name="Wang M."/>
            <person name="Zhou Y."/>
            <person name="Jiang T."/>
            <person name="Hu S."/>
        </authorList>
    </citation>
    <scope>NUCLEOTIDE SEQUENCE [LARGE SCALE GENOMIC DNA]</scope>
    <source>
        <strain evidence="3 4">31801</strain>
    </source>
</reference>
<keyword evidence="2" id="KW-0732">Signal</keyword>
<organism evidence="3 4">
    <name type="scientific">Pannonibacter phragmitetus</name>
    <dbReference type="NCBI Taxonomy" id="121719"/>
    <lineage>
        <taxon>Bacteria</taxon>
        <taxon>Pseudomonadati</taxon>
        <taxon>Pseudomonadota</taxon>
        <taxon>Alphaproteobacteria</taxon>
        <taxon>Hyphomicrobiales</taxon>
        <taxon>Stappiaceae</taxon>
        <taxon>Pannonibacter</taxon>
    </lineage>
</organism>
<name>A0A0U3PIE8_9HYPH</name>
<evidence type="ECO:0000256" key="1">
    <source>
        <dbReference type="SAM" id="Coils"/>
    </source>
</evidence>
<feature type="coiled-coil region" evidence="1">
    <location>
        <begin position="54"/>
        <end position="95"/>
    </location>
</feature>
<keyword evidence="1" id="KW-0175">Coiled coil</keyword>
<proteinExistence type="predicted"/>
<feature type="chain" id="PRO_5006842949" evidence="2">
    <location>
        <begin position="27"/>
        <end position="252"/>
    </location>
</feature>
<protein>
    <submittedName>
        <fullName evidence="3">Uncharacterized protein</fullName>
    </submittedName>
</protein>